<evidence type="ECO:0000259" key="4">
    <source>
        <dbReference type="PROSITE" id="PS50995"/>
    </source>
</evidence>
<dbReference type="SUPFAM" id="SSF46785">
    <property type="entry name" value="Winged helix' DNA-binding domain"/>
    <property type="match status" value="1"/>
</dbReference>
<dbReference type="Proteomes" id="UP000051845">
    <property type="component" value="Unassembled WGS sequence"/>
</dbReference>
<dbReference type="GO" id="GO:0003677">
    <property type="term" value="F:DNA binding"/>
    <property type="evidence" value="ECO:0007669"/>
    <property type="project" value="UniProtKB-KW"/>
</dbReference>
<keyword evidence="2" id="KW-0238">DNA-binding</keyword>
<dbReference type="PROSITE" id="PS50995">
    <property type="entry name" value="HTH_MARR_2"/>
    <property type="match status" value="1"/>
</dbReference>
<dbReference type="SMART" id="SM00347">
    <property type="entry name" value="HTH_MARR"/>
    <property type="match status" value="1"/>
</dbReference>
<evidence type="ECO:0000256" key="2">
    <source>
        <dbReference type="ARBA" id="ARBA00023125"/>
    </source>
</evidence>
<dbReference type="PANTHER" id="PTHR42756">
    <property type="entry name" value="TRANSCRIPTIONAL REGULATOR, MARR"/>
    <property type="match status" value="1"/>
</dbReference>
<protein>
    <recommendedName>
        <fullName evidence="4">HTH marR-type domain-containing protein</fullName>
    </recommendedName>
</protein>
<dbReference type="InterPro" id="IPR036388">
    <property type="entry name" value="WH-like_DNA-bd_sf"/>
</dbReference>
<evidence type="ECO:0000256" key="3">
    <source>
        <dbReference type="ARBA" id="ARBA00023163"/>
    </source>
</evidence>
<feature type="domain" description="HTH marR-type" evidence="4">
    <location>
        <begin position="1"/>
        <end position="139"/>
    </location>
</feature>
<sequence>MEWHFFDKYIAGIDRMSRNDLKRALTEFDVNASQSDLLMNVFENPAEQQKDIAFSMGYDPSLLARDLKVMEHRGWITQRPDPYDKRAKVIAITPEGTKVATQIKTIKDNWWQHFFENDMTADPELMIQDLKQMYLAMQRKKLADQREERRARKN</sequence>
<keyword evidence="3" id="KW-0804">Transcription</keyword>
<dbReference type="PANTHER" id="PTHR42756:SF1">
    <property type="entry name" value="TRANSCRIPTIONAL REPRESSOR OF EMRAB OPERON"/>
    <property type="match status" value="1"/>
</dbReference>
<evidence type="ECO:0000313" key="6">
    <source>
        <dbReference type="Proteomes" id="UP000051845"/>
    </source>
</evidence>
<evidence type="ECO:0000256" key="1">
    <source>
        <dbReference type="ARBA" id="ARBA00023015"/>
    </source>
</evidence>
<accession>A0A0R2BCW3</accession>
<gene>
    <name evidence="5" type="ORF">FC82_GL000333</name>
</gene>
<evidence type="ECO:0000313" key="5">
    <source>
        <dbReference type="EMBL" id="KRM77102.1"/>
    </source>
</evidence>
<reference evidence="5 6" key="1">
    <citation type="journal article" date="2015" name="Genome Announc.">
        <title>Expanding the biotechnology potential of lactobacilli through comparative genomics of 213 strains and associated genera.</title>
        <authorList>
            <person name="Sun Z."/>
            <person name="Harris H.M."/>
            <person name="McCann A."/>
            <person name="Guo C."/>
            <person name="Argimon S."/>
            <person name="Zhang W."/>
            <person name="Yang X."/>
            <person name="Jeffery I.B."/>
            <person name="Cooney J.C."/>
            <person name="Kagawa T.F."/>
            <person name="Liu W."/>
            <person name="Song Y."/>
            <person name="Salvetti E."/>
            <person name="Wrobel A."/>
            <person name="Rasinkangas P."/>
            <person name="Parkhill J."/>
            <person name="Rea M.C."/>
            <person name="O'Sullivan O."/>
            <person name="Ritari J."/>
            <person name="Douillard F.P."/>
            <person name="Paul Ross R."/>
            <person name="Yang R."/>
            <person name="Briner A.E."/>
            <person name="Felis G.E."/>
            <person name="de Vos W.M."/>
            <person name="Barrangou R."/>
            <person name="Klaenhammer T.R."/>
            <person name="Caufield P.W."/>
            <person name="Cui Y."/>
            <person name="Zhang H."/>
            <person name="O'Toole P.W."/>
        </authorList>
    </citation>
    <scope>NUCLEOTIDE SEQUENCE [LARGE SCALE GENOMIC DNA]</scope>
    <source>
        <strain evidence="5 6">DSM 20515</strain>
    </source>
</reference>
<dbReference type="GO" id="GO:0003700">
    <property type="term" value="F:DNA-binding transcription factor activity"/>
    <property type="evidence" value="ECO:0007669"/>
    <property type="project" value="InterPro"/>
</dbReference>
<organism evidence="5 6">
    <name type="scientific">Secundilactobacillus collinoides DSM 20515 = JCM 1123</name>
    <dbReference type="NCBI Taxonomy" id="1423733"/>
    <lineage>
        <taxon>Bacteria</taxon>
        <taxon>Bacillati</taxon>
        <taxon>Bacillota</taxon>
        <taxon>Bacilli</taxon>
        <taxon>Lactobacillales</taxon>
        <taxon>Lactobacillaceae</taxon>
        <taxon>Secundilactobacillus</taxon>
    </lineage>
</organism>
<dbReference type="EMBL" id="AYYR01000013">
    <property type="protein sequence ID" value="KRM77102.1"/>
    <property type="molecule type" value="Genomic_DNA"/>
</dbReference>
<dbReference type="InterPro" id="IPR036390">
    <property type="entry name" value="WH_DNA-bd_sf"/>
</dbReference>
<comment type="caution">
    <text evidence="5">The sequence shown here is derived from an EMBL/GenBank/DDBJ whole genome shotgun (WGS) entry which is preliminary data.</text>
</comment>
<dbReference type="PATRIC" id="fig|1423733.4.peg.357"/>
<dbReference type="Pfam" id="PF01047">
    <property type="entry name" value="MarR"/>
    <property type="match status" value="1"/>
</dbReference>
<dbReference type="InterPro" id="IPR000835">
    <property type="entry name" value="HTH_MarR-typ"/>
</dbReference>
<keyword evidence="1" id="KW-0805">Transcription regulation</keyword>
<name>A0A0R2BCW3_SECCO</name>
<proteinExistence type="predicted"/>
<dbReference type="RefSeq" id="WP_054761418.1">
    <property type="nucleotide sequence ID" value="NZ_AYYR01000013.1"/>
</dbReference>
<dbReference type="Gene3D" id="1.10.10.10">
    <property type="entry name" value="Winged helix-like DNA-binding domain superfamily/Winged helix DNA-binding domain"/>
    <property type="match status" value="1"/>
</dbReference>
<dbReference type="AlphaFoldDB" id="A0A0R2BCW3"/>